<dbReference type="EMBL" id="MRZV01000859">
    <property type="protein sequence ID" value="PIK43324.1"/>
    <property type="molecule type" value="Genomic_DNA"/>
</dbReference>
<comment type="caution">
    <text evidence="3">The sequence shown here is derived from an EMBL/GenBank/DDBJ whole genome shotgun (WGS) entry which is preliminary data.</text>
</comment>
<organism evidence="3 4">
    <name type="scientific">Stichopus japonicus</name>
    <name type="common">Sea cucumber</name>
    <dbReference type="NCBI Taxonomy" id="307972"/>
    <lineage>
        <taxon>Eukaryota</taxon>
        <taxon>Metazoa</taxon>
        <taxon>Echinodermata</taxon>
        <taxon>Eleutherozoa</taxon>
        <taxon>Echinozoa</taxon>
        <taxon>Holothuroidea</taxon>
        <taxon>Aspidochirotacea</taxon>
        <taxon>Aspidochirotida</taxon>
        <taxon>Stichopodidae</taxon>
        <taxon>Apostichopus</taxon>
    </lineage>
</organism>
<dbReference type="GO" id="GO:0007165">
    <property type="term" value="P:signal transduction"/>
    <property type="evidence" value="ECO:0007669"/>
    <property type="project" value="InterPro"/>
</dbReference>
<evidence type="ECO:0000259" key="2">
    <source>
        <dbReference type="PROSITE" id="PS50017"/>
    </source>
</evidence>
<dbReference type="Pfam" id="PF00531">
    <property type="entry name" value="Death"/>
    <property type="match status" value="1"/>
</dbReference>
<dbReference type="InterPro" id="IPR011029">
    <property type="entry name" value="DEATH-like_dom_sf"/>
</dbReference>
<feature type="region of interest" description="Disordered" evidence="1">
    <location>
        <begin position="1"/>
        <end position="47"/>
    </location>
</feature>
<dbReference type="OrthoDB" id="9417953at2759"/>
<dbReference type="PROSITE" id="PS50017">
    <property type="entry name" value="DEATH_DOMAIN"/>
    <property type="match status" value="1"/>
</dbReference>
<keyword evidence="4" id="KW-1185">Reference proteome</keyword>
<dbReference type="AlphaFoldDB" id="A0A2G8K5N6"/>
<proteinExistence type="predicted"/>
<evidence type="ECO:0000256" key="1">
    <source>
        <dbReference type="SAM" id="MobiDB-lite"/>
    </source>
</evidence>
<dbReference type="Proteomes" id="UP000230750">
    <property type="component" value="Unassembled WGS sequence"/>
</dbReference>
<sequence>MAEGGGDLEIVKDHFDPSSKKDRTSTSNSPGSSQINILAPLSDNASKSVTGIIKQFEEYERTIKELKEENSRLRKELEDRPIRKQDPPIGLDACDGHFDGNEGASQDTPTASPVEGLTADGDRNTSSSVVPGRGSTSENISGTSLTGENEVFIKQEMTFAKENSVSLMSSVSNPSLDSKTSTSAAQDSTLQHAHIQFMVDQLDVGVWPSYMRALGMVERDLETIRHDYVGVKEQQYQAFLKWIDRVGKKATPEKLIKVALKRKLRLIAERFCKEFPDYHYILESESEKKQLKKTASNPSLQSIDVSESLSTLSLSSIVSHTGNYSSLSSMNDQAVPNYQSYEPTPRQSAAVSMLTSNSLFIRVLQPYMQNPNDTNKFYHEIFSQPFTVQSRAVFQRNVLEYQKEVNFQTLVSKLF</sequence>
<protein>
    <recommendedName>
        <fullName evidence="2">Death domain-containing protein</fullName>
    </recommendedName>
</protein>
<dbReference type="CDD" id="cd01670">
    <property type="entry name" value="Death"/>
    <property type="match status" value="1"/>
</dbReference>
<reference evidence="3 4" key="1">
    <citation type="journal article" date="2017" name="PLoS Biol.">
        <title>The sea cucumber genome provides insights into morphological evolution and visceral regeneration.</title>
        <authorList>
            <person name="Zhang X."/>
            <person name="Sun L."/>
            <person name="Yuan J."/>
            <person name="Sun Y."/>
            <person name="Gao Y."/>
            <person name="Zhang L."/>
            <person name="Li S."/>
            <person name="Dai H."/>
            <person name="Hamel J.F."/>
            <person name="Liu C."/>
            <person name="Yu Y."/>
            <person name="Liu S."/>
            <person name="Lin W."/>
            <person name="Guo K."/>
            <person name="Jin S."/>
            <person name="Xu P."/>
            <person name="Storey K.B."/>
            <person name="Huan P."/>
            <person name="Zhang T."/>
            <person name="Zhou Y."/>
            <person name="Zhang J."/>
            <person name="Lin C."/>
            <person name="Li X."/>
            <person name="Xing L."/>
            <person name="Huo D."/>
            <person name="Sun M."/>
            <person name="Wang L."/>
            <person name="Mercier A."/>
            <person name="Li F."/>
            <person name="Yang H."/>
            <person name="Xiang J."/>
        </authorList>
    </citation>
    <scope>NUCLEOTIDE SEQUENCE [LARGE SCALE GENOMIC DNA]</scope>
    <source>
        <strain evidence="3">Shaxun</strain>
        <tissue evidence="3">Muscle</tissue>
    </source>
</reference>
<gene>
    <name evidence="3" type="ORF">BSL78_19817</name>
</gene>
<feature type="compositionally biased region" description="Polar residues" evidence="1">
    <location>
        <begin position="25"/>
        <end position="36"/>
    </location>
</feature>
<feature type="domain" description="Death" evidence="2">
    <location>
        <begin position="207"/>
        <end position="275"/>
    </location>
</feature>
<evidence type="ECO:0000313" key="3">
    <source>
        <dbReference type="EMBL" id="PIK43324.1"/>
    </source>
</evidence>
<dbReference type="SUPFAM" id="SSF47986">
    <property type="entry name" value="DEATH domain"/>
    <property type="match status" value="1"/>
</dbReference>
<feature type="compositionally biased region" description="Basic and acidic residues" evidence="1">
    <location>
        <begin position="72"/>
        <end position="86"/>
    </location>
</feature>
<dbReference type="Gene3D" id="1.10.533.10">
    <property type="entry name" value="Death Domain, Fas"/>
    <property type="match status" value="1"/>
</dbReference>
<feature type="region of interest" description="Disordered" evidence="1">
    <location>
        <begin position="72"/>
        <end position="143"/>
    </location>
</feature>
<evidence type="ECO:0000313" key="4">
    <source>
        <dbReference type="Proteomes" id="UP000230750"/>
    </source>
</evidence>
<accession>A0A2G8K5N6</accession>
<feature type="compositionally biased region" description="Polar residues" evidence="1">
    <location>
        <begin position="124"/>
        <end position="143"/>
    </location>
</feature>
<name>A0A2G8K5N6_STIJA</name>
<dbReference type="InterPro" id="IPR000488">
    <property type="entry name" value="Death_dom"/>
</dbReference>
<feature type="compositionally biased region" description="Basic and acidic residues" evidence="1">
    <location>
        <begin position="9"/>
        <end position="24"/>
    </location>
</feature>